<gene>
    <name evidence="2" type="ORF">BGZ65_012716</name>
</gene>
<feature type="non-terminal residue" evidence="2">
    <location>
        <position position="227"/>
    </location>
</feature>
<proteinExistence type="predicted"/>
<dbReference type="EMBL" id="JAAAHW010008609">
    <property type="protein sequence ID" value="KAF9944053.1"/>
    <property type="molecule type" value="Genomic_DNA"/>
</dbReference>
<protein>
    <submittedName>
        <fullName evidence="2">Uncharacterized protein</fullName>
    </submittedName>
</protein>
<dbReference type="OrthoDB" id="668540at2759"/>
<feature type="region of interest" description="Disordered" evidence="1">
    <location>
        <begin position="1"/>
        <end position="26"/>
    </location>
</feature>
<evidence type="ECO:0000313" key="3">
    <source>
        <dbReference type="Proteomes" id="UP000749646"/>
    </source>
</evidence>
<evidence type="ECO:0000256" key="1">
    <source>
        <dbReference type="SAM" id="MobiDB-lite"/>
    </source>
</evidence>
<comment type="caution">
    <text evidence="2">The sequence shown here is derived from an EMBL/GenBank/DDBJ whole genome shotgun (WGS) entry which is preliminary data.</text>
</comment>
<sequence length="227" mass="24788">YLPEIGTRAGSGREEISPPPESTFDDHRHLSKFTERIVFEDDNDNPTSRLSSLQMNSVLHNDGIWKDKGLGVGSAGLGSTASYLHRYIQIGDDDNSFPTMLSTSSSALDLAKFPRTTTGLRHSGILDSGLNSEWPQYSKPLLERIPTAHALQRTNSLVGYVLTSNAEESLKSALPKLTPSYSSSDIISFSKGPALAIFDGLNDKEHQKSLHSKSDPNPGDICPQFQD</sequence>
<feature type="region of interest" description="Disordered" evidence="1">
    <location>
        <begin position="205"/>
        <end position="227"/>
    </location>
</feature>
<reference evidence="2" key="1">
    <citation type="journal article" date="2020" name="Fungal Divers.">
        <title>Resolving the Mortierellaceae phylogeny through synthesis of multi-gene phylogenetics and phylogenomics.</title>
        <authorList>
            <person name="Vandepol N."/>
            <person name="Liber J."/>
            <person name="Desiro A."/>
            <person name="Na H."/>
            <person name="Kennedy M."/>
            <person name="Barry K."/>
            <person name="Grigoriev I.V."/>
            <person name="Miller A.N."/>
            <person name="O'Donnell K."/>
            <person name="Stajich J.E."/>
            <person name="Bonito G."/>
        </authorList>
    </citation>
    <scope>NUCLEOTIDE SEQUENCE</scope>
    <source>
        <strain evidence="2">MES-2147</strain>
    </source>
</reference>
<feature type="non-terminal residue" evidence="2">
    <location>
        <position position="1"/>
    </location>
</feature>
<evidence type="ECO:0000313" key="2">
    <source>
        <dbReference type="EMBL" id="KAF9944053.1"/>
    </source>
</evidence>
<name>A0A9P6LV60_9FUNG</name>
<feature type="compositionally biased region" description="Basic and acidic residues" evidence="1">
    <location>
        <begin position="205"/>
        <end position="214"/>
    </location>
</feature>
<keyword evidence="3" id="KW-1185">Reference proteome</keyword>
<organism evidence="2 3">
    <name type="scientific">Modicella reniformis</name>
    <dbReference type="NCBI Taxonomy" id="1440133"/>
    <lineage>
        <taxon>Eukaryota</taxon>
        <taxon>Fungi</taxon>
        <taxon>Fungi incertae sedis</taxon>
        <taxon>Mucoromycota</taxon>
        <taxon>Mortierellomycotina</taxon>
        <taxon>Mortierellomycetes</taxon>
        <taxon>Mortierellales</taxon>
        <taxon>Mortierellaceae</taxon>
        <taxon>Modicella</taxon>
    </lineage>
</organism>
<dbReference type="Proteomes" id="UP000749646">
    <property type="component" value="Unassembled WGS sequence"/>
</dbReference>
<accession>A0A9P6LV60</accession>
<dbReference type="AlphaFoldDB" id="A0A9P6LV60"/>